<keyword evidence="6" id="KW-0418">Kinase</keyword>
<dbReference type="OrthoDB" id="6433375at2"/>
<dbReference type="Proteomes" id="UP000332594">
    <property type="component" value="Unassembled WGS sequence"/>
</dbReference>
<dbReference type="EMBL" id="CAADJG010000002">
    <property type="protein sequence ID" value="VFS71127.1"/>
    <property type="molecule type" value="Genomic_DNA"/>
</dbReference>
<dbReference type="InterPro" id="IPR036095">
    <property type="entry name" value="PTS_EIIB-like_sf"/>
</dbReference>
<dbReference type="Proteomes" id="UP000267630">
    <property type="component" value="Chromosome 3"/>
</dbReference>
<evidence type="ECO:0000313" key="16">
    <source>
        <dbReference type="Proteomes" id="UP000594500"/>
    </source>
</evidence>
<evidence type="ECO:0000256" key="3">
    <source>
        <dbReference type="ARBA" id="ARBA00022597"/>
    </source>
</evidence>
<keyword evidence="4 11" id="KW-0808">Transferase</keyword>
<keyword evidence="1" id="KW-0813">Transport</keyword>
<dbReference type="EMBL" id="CP062916">
    <property type="protein sequence ID" value="QPF06799.1"/>
    <property type="molecule type" value="Genomic_DNA"/>
</dbReference>
<dbReference type="Gene3D" id="3.40.50.2300">
    <property type="match status" value="1"/>
</dbReference>
<evidence type="ECO:0000256" key="6">
    <source>
        <dbReference type="ARBA" id="ARBA00022777"/>
    </source>
</evidence>
<dbReference type="Pfam" id="PF02302">
    <property type="entry name" value="PTS_IIB"/>
    <property type="match status" value="1"/>
</dbReference>
<feature type="domain" description="PTS EIIB type-3" evidence="8">
    <location>
        <begin position="1"/>
        <end position="104"/>
    </location>
</feature>
<evidence type="ECO:0000313" key="14">
    <source>
        <dbReference type="Proteomes" id="UP000332594"/>
    </source>
</evidence>
<dbReference type="InterPro" id="IPR013012">
    <property type="entry name" value="PTS_EIIB_3"/>
</dbReference>
<dbReference type="PANTHER" id="PTHR34581:SF2">
    <property type="entry name" value="PTS SYSTEM N,N'-DIACETYLCHITOBIOSE-SPECIFIC EIIB COMPONENT"/>
    <property type="match status" value="1"/>
</dbReference>
<keyword evidence="3" id="KW-0762">Sugar transport</keyword>
<dbReference type="Proteomes" id="UP000594500">
    <property type="component" value="Chromosome"/>
</dbReference>
<dbReference type="PROSITE" id="PS51100">
    <property type="entry name" value="PTS_EIIB_TYPE_3"/>
    <property type="match status" value="1"/>
</dbReference>
<keyword evidence="2" id="KW-0597">Phosphoprotein</keyword>
<dbReference type="GO" id="GO:0016301">
    <property type="term" value="F:kinase activity"/>
    <property type="evidence" value="ECO:0007669"/>
    <property type="project" value="UniProtKB-KW"/>
</dbReference>
<dbReference type="SUPFAM" id="SSF52794">
    <property type="entry name" value="PTS system IIB component-like"/>
    <property type="match status" value="1"/>
</dbReference>
<dbReference type="InterPro" id="IPR003501">
    <property type="entry name" value="PTS_EIIB_2/3"/>
</dbReference>
<evidence type="ECO:0000256" key="7">
    <source>
        <dbReference type="PROSITE-ProRule" id="PRU00423"/>
    </source>
</evidence>
<evidence type="ECO:0000259" key="8">
    <source>
        <dbReference type="PROSITE" id="PS51100"/>
    </source>
</evidence>
<dbReference type="InterPro" id="IPR051819">
    <property type="entry name" value="PTS_sugar-specific_EIIB"/>
</dbReference>
<evidence type="ECO:0000313" key="13">
    <source>
        <dbReference type="Proteomes" id="UP000267630"/>
    </source>
</evidence>
<dbReference type="EMBL" id="CABDVU010000001">
    <property type="protein sequence ID" value="VTN08431.1"/>
    <property type="molecule type" value="Genomic_DNA"/>
</dbReference>
<gene>
    <name evidence="11" type="primary">gmuB_2</name>
    <name evidence="12" type="synonym">gmuB_1</name>
    <name evidence="10" type="synonym">gmuB_4</name>
    <name evidence="9" type="ORF">IMO34_15670</name>
    <name evidence="11" type="ORF">NCTC13038_02251</name>
    <name evidence="12" type="ORF">NCTC9185_00308</name>
    <name evidence="10" type="ORF">NCTC9997_03687</name>
</gene>
<dbReference type="EC" id="2.7.1.69" evidence="10 11"/>
<evidence type="ECO:0000256" key="5">
    <source>
        <dbReference type="ARBA" id="ARBA00022683"/>
    </source>
</evidence>
<name>A0A1V2BVJ5_RAOTE</name>
<reference evidence="9 16" key="2">
    <citation type="submission" date="2020-10" db="EMBL/GenBank/DDBJ databases">
        <title>Resistance determinants and their genetic context in bacteria from a longitudinal study of pigs reared under conventional and antibiotic-free husbandry practices.</title>
        <authorList>
            <person name="Poulin-Laprade D."/>
            <person name="Brouard J.-S."/>
            <person name="Gagnon N."/>
            <person name="Turcotte A."/>
            <person name="Langlois A."/>
            <person name="Matte J.J."/>
            <person name="Carrillo C.D."/>
            <person name="Zaheer R."/>
            <person name="McAllister T."/>
            <person name="Topp E."/>
            <person name="Talbot G."/>
        </authorList>
    </citation>
    <scope>NUCLEOTIDE SEQUENCE [LARGE SCALE GENOMIC DNA]</scope>
    <source>
        <strain evidence="9 16">Res13-Abat-PEB01-P1-04-A</strain>
    </source>
</reference>
<evidence type="ECO:0000313" key="15">
    <source>
        <dbReference type="Proteomes" id="UP000339249"/>
    </source>
</evidence>
<dbReference type="GeneID" id="57505337"/>
<proteinExistence type="predicted"/>
<evidence type="ECO:0000313" key="12">
    <source>
        <dbReference type="EMBL" id="VTN08431.1"/>
    </source>
</evidence>
<dbReference type="RefSeq" id="WP_041145210.1">
    <property type="nucleotide sequence ID" value="NZ_BJNO01000011.1"/>
</dbReference>
<dbReference type="Proteomes" id="UP000339249">
    <property type="component" value="Unassembled WGS sequence"/>
</dbReference>
<dbReference type="GO" id="GO:0009401">
    <property type="term" value="P:phosphoenolpyruvate-dependent sugar phosphotransferase system"/>
    <property type="evidence" value="ECO:0007669"/>
    <property type="project" value="UniProtKB-KW"/>
</dbReference>
<keyword evidence="5" id="KW-0598">Phosphotransferase system</keyword>
<protein>
    <submittedName>
        <fullName evidence="11">Oligo-beta-mannoside-specific phosphotransferase enzyme IIB component</fullName>
    </submittedName>
    <submittedName>
        <fullName evidence="9">PTS cellobiose transporter subunit IIB</fullName>
        <ecNumber evidence="10 11">2.7.1.69</ecNumber>
    </submittedName>
</protein>
<dbReference type="PANTHER" id="PTHR34581">
    <property type="entry name" value="PTS SYSTEM N,N'-DIACETYLCHITOBIOSE-SPECIFIC EIIB COMPONENT"/>
    <property type="match status" value="1"/>
</dbReference>
<dbReference type="GO" id="GO:0008982">
    <property type="term" value="F:protein-N(PI)-phosphohistidine-sugar phosphotransferase activity"/>
    <property type="evidence" value="ECO:0007669"/>
    <property type="project" value="InterPro"/>
</dbReference>
<organism evidence="11 14">
    <name type="scientific">Raoultella terrigena</name>
    <name type="common">Klebsiella terrigena</name>
    <dbReference type="NCBI Taxonomy" id="577"/>
    <lineage>
        <taxon>Bacteria</taxon>
        <taxon>Pseudomonadati</taxon>
        <taxon>Pseudomonadota</taxon>
        <taxon>Gammaproteobacteria</taxon>
        <taxon>Enterobacterales</taxon>
        <taxon>Enterobacteriaceae</taxon>
        <taxon>Klebsiella/Raoultella group</taxon>
        <taxon>Raoultella</taxon>
    </lineage>
</organism>
<feature type="modified residue" description="Phosphocysteine; by EIIA" evidence="7">
    <location>
        <position position="8"/>
    </location>
</feature>
<sequence>MKKLLICCLFGETAGILAKRMQKIADAQDLDLLISAVGIENYPSVAPAYDCVLVAPHIQYKINEFTHALNHHQEIAVIESLPYASFDGEKVLKFAIAHMPQSLF</sequence>
<evidence type="ECO:0000313" key="11">
    <source>
        <dbReference type="EMBL" id="VFS71127.1"/>
    </source>
</evidence>
<evidence type="ECO:0000313" key="9">
    <source>
        <dbReference type="EMBL" id="QPF06799.1"/>
    </source>
</evidence>
<evidence type="ECO:0000256" key="1">
    <source>
        <dbReference type="ARBA" id="ARBA00022448"/>
    </source>
</evidence>
<evidence type="ECO:0000313" key="10">
    <source>
        <dbReference type="EMBL" id="VED51253.1"/>
    </source>
</evidence>
<evidence type="ECO:0000256" key="4">
    <source>
        <dbReference type="ARBA" id="ARBA00022679"/>
    </source>
</evidence>
<keyword evidence="13" id="KW-1185">Reference proteome</keyword>
<reference evidence="11 14" key="1">
    <citation type="submission" date="2019-03" db="EMBL/GenBank/DDBJ databases">
        <authorList>
            <consortium name="Pathogen Informatics"/>
        </authorList>
    </citation>
    <scope>NUCLEOTIDE SEQUENCE [LARGE SCALE GENOMIC DNA]</scope>
    <source>
        <strain evidence="11 14">NCTC13038</strain>
        <strain evidence="12 15">NCTC9185</strain>
        <strain evidence="10 13">NCTC9997</strain>
    </source>
</reference>
<accession>A0A1V2BVJ5</accession>
<dbReference type="AlphaFoldDB" id="A0A1V2BVJ5"/>
<dbReference type="EMBL" id="LR134253">
    <property type="protein sequence ID" value="VED51253.1"/>
    <property type="molecule type" value="Genomic_DNA"/>
</dbReference>
<evidence type="ECO:0000256" key="2">
    <source>
        <dbReference type="ARBA" id="ARBA00022553"/>
    </source>
</evidence>